<gene>
    <name evidence="3" type="ORF">GX453_04825</name>
</gene>
<keyword evidence="1" id="KW-0238">DNA-binding</keyword>
<dbReference type="CDD" id="cd00093">
    <property type="entry name" value="HTH_XRE"/>
    <property type="match status" value="1"/>
</dbReference>
<dbReference type="PROSITE" id="PS50943">
    <property type="entry name" value="HTH_CROC1"/>
    <property type="match status" value="1"/>
</dbReference>
<sequence length="81" mass="9191">MPKLQQLFGKRLRQIRMSKKLTQDDLARITSLSSSFISTLERGVNAPSFSALEAIANALDVEVRVLFDFRPVNNAFEHLNQ</sequence>
<dbReference type="GO" id="GO:0005829">
    <property type="term" value="C:cytosol"/>
    <property type="evidence" value="ECO:0007669"/>
    <property type="project" value="TreeGrafter"/>
</dbReference>
<comment type="caution">
    <text evidence="3">The sequence shown here is derived from an EMBL/GenBank/DDBJ whole genome shotgun (WGS) entry which is preliminary data.</text>
</comment>
<proteinExistence type="predicted"/>
<dbReference type="AlphaFoldDB" id="A0A847J559"/>
<evidence type="ECO:0000259" key="2">
    <source>
        <dbReference type="PROSITE" id="PS50943"/>
    </source>
</evidence>
<dbReference type="InterPro" id="IPR050807">
    <property type="entry name" value="TransReg_Diox_bact_type"/>
</dbReference>
<evidence type="ECO:0000256" key="1">
    <source>
        <dbReference type="ARBA" id="ARBA00023125"/>
    </source>
</evidence>
<dbReference type="Proteomes" id="UP000559962">
    <property type="component" value="Unassembled WGS sequence"/>
</dbReference>
<accession>A0A847J559</accession>
<evidence type="ECO:0000313" key="4">
    <source>
        <dbReference type="Proteomes" id="UP000559962"/>
    </source>
</evidence>
<dbReference type="SMART" id="SM00530">
    <property type="entry name" value="HTH_XRE"/>
    <property type="match status" value="1"/>
</dbReference>
<dbReference type="PANTHER" id="PTHR46797:SF1">
    <property type="entry name" value="METHYLPHOSPHONATE SYNTHASE"/>
    <property type="match status" value="1"/>
</dbReference>
<dbReference type="GO" id="GO:0003677">
    <property type="term" value="F:DNA binding"/>
    <property type="evidence" value="ECO:0007669"/>
    <property type="project" value="UniProtKB-KW"/>
</dbReference>
<feature type="domain" description="HTH cro/C1-type" evidence="2">
    <location>
        <begin position="12"/>
        <end position="66"/>
    </location>
</feature>
<evidence type="ECO:0000313" key="3">
    <source>
        <dbReference type="EMBL" id="NLH35334.1"/>
    </source>
</evidence>
<dbReference type="SUPFAM" id="SSF47413">
    <property type="entry name" value="lambda repressor-like DNA-binding domains"/>
    <property type="match status" value="1"/>
</dbReference>
<dbReference type="Pfam" id="PF01381">
    <property type="entry name" value="HTH_3"/>
    <property type="match status" value="1"/>
</dbReference>
<protein>
    <submittedName>
        <fullName evidence="3">Helix-turn-helix transcriptional regulator</fullName>
    </submittedName>
</protein>
<dbReference type="GO" id="GO:0003700">
    <property type="term" value="F:DNA-binding transcription factor activity"/>
    <property type="evidence" value="ECO:0007669"/>
    <property type="project" value="TreeGrafter"/>
</dbReference>
<dbReference type="InterPro" id="IPR010982">
    <property type="entry name" value="Lambda_DNA-bd_dom_sf"/>
</dbReference>
<organism evidence="3 4">
    <name type="scientific">Pseudolactococcus chungangensis</name>
    <dbReference type="NCBI Taxonomy" id="451457"/>
    <lineage>
        <taxon>Bacteria</taxon>
        <taxon>Bacillati</taxon>
        <taxon>Bacillota</taxon>
        <taxon>Bacilli</taxon>
        <taxon>Lactobacillales</taxon>
        <taxon>Streptococcaceae</taxon>
        <taxon>Pseudolactococcus</taxon>
    </lineage>
</organism>
<name>A0A847J559_9LACT</name>
<dbReference type="Gene3D" id="1.10.260.40">
    <property type="entry name" value="lambda repressor-like DNA-binding domains"/>
    <property type="match status" value="1"/>
</dbReference>
<dbReference type="InterPro" id="IPR001387">
    <property type="entry name" value="Cro/C1-type_HTH"/>
</dbReference>
<dbReference type="PANTHER" id="PTHR46797">
    <property type="entry name" value="HTH-TYPE TRANSCRIPTIONAL REGULATOR"/>
    <property type="match status" value="1"/>
</dbReference>
<dbReference type="EMBL" id="JAAYVO010000060">
    <property type="protein sequence ID" value="NLH35334.1"/>
    <property type="molecule type" value="Genomic_DNA"/>
</dbReference>
<reference evidence="3 4" key="1">
    <citation type="journal article" date="2020" name="Biotechnol. Biofuels">
        <title>New insights from the biogas microbiome by comprehensive genome-resolved metagenomics of nearly 1600 species originating from multiple anaerobic digesters.</title>
        <authorList>
            <person name="Campanaro S."/>
            <person name="Treu L."/>
            <person name="Rodriguez-R L.M."/>
            <person name="Kovalovszki A."/>
            <person name="Ziels R.M."/>
            <person name="Maus I."/>
            <person name="Zhu X."/>
            <person name="Kougias P.G."/>
            <person name="Basile A."/>
            <person name="Luo G."/>
            <person name="Schluter A."/>
            <person name="Konstantinidis K.T."/>
            <person name="Angelidaki I."/>
        </authorList>
    </citation>
    <scope>NUCLEOTIDE SEQUENCE [LARGE SCALE GENOMIC DNA]</scope>
    <source>
        <strain evidence="3">AS27yjCOA_61</strain>
    </source>
</reference>